<feature type="compositionally biased region" description="Low complexity" evidence="1">
    <location>
        <begin position="136"/>
        <end position="145"/>
    </location>
</feature>
<feature type="region of interest" description="Disordered" evidence="1">
    <location>
        <begin position="1"/>
        <end position="213"/>
    </location>
</feature>
<evidence type="ECO:0000313" key="2">
    <source>
        <dbReference type="EMBL" id="CAK7226824.1"/>
    </source>
</evidence>
<feature type="compositionally biased region" description="Low complexity" evidence="1">
    <location>
        <begin position="1"/>
        <end position="10"/>
    </location>
</feature>
<evidence type="ECO:0000256" key="1">
    <source>
        <dbReference type="SAM" id="MobiDB-lite"/>
    </source>
</evidence>
<feature type="region of interest" description="Disordered" evidence="1">
    <location>
        <begin position="331"/>
        <end position="482"/>
    </location>
</feature>
<name>A0ABP0C491_9PEZI</name>
<feature type="compositionally biased region" description="Low complexity" evidence="1">
    <location>
        <begin position="196"/>
        <end position="206"/>
    </location>
</feature>
<feature type="compositionally biased region" description="Acidic residues" evidence="1">
    <location>
        <begin position="371"/>
        <end position="382"/>
    </location>
</feature>
<feature type="compositionally biased region" description="Polar residues" evidence="1">
    <location>
        <begin position="85"/>
        <end position="97"/>
    </location>
</feature>
<dbReference type="Proteomes" id="UP001642405">
    <property type="component" value="Unassembled WGS sequence"/>
</dbReference>
<reference evidence="2 3" key="1">
    <citation type="submission" date="2024-01" db="EMBL/GenBank/DDBJ databases">
        <authorList>
            <person name="Allen C."/>
            <person name="Tagirdzhanova G."/>
        </authorList>
    </citation>
    <scope>NUCLEOTIDE SEQUENCE [LARGE SCALE GENOMIC DNA]</scope>
</reference>
<dbReference type="EMBL" id="CAWUHB010000037">
    <property type="protein sequence ID" value="CAK7226824.1"/>
    <property type="molecule type" value="Genomic_DNA"/>
</dbReference>
<feature type="compositionally biased region" description="Low complexity" evidence="1">
    <location>
        <begin position="41"/>
        <end position="74"/>
    </location>
</feature>
<feature type="compositionally biased region" description="Low complexity" evidence="1">
    <location>
        <begin position="429"/>
        <end position="438"/>
    </location>
</feature>
<feature type="compositionally biased region" description="Pro residues" evidence="1">
    <location>
        <begin position="11"/>
        <end position="23"/>
    </location>
</feature>
<keyword evidence="3" id="KW-1185">Reference proteome</keyword>
<gene>
    <name evidence="2" type="ORF">SCUCBS95973_006329</name>
</gene>
<protein>
    <submittedName>
        <fullName evidence="2">Uncharacterized protein</fullName>
    </submittedName>
</protein>
<feature type="region of interest" description="Disordered" evidence="1">
    <location>
        <begin position="231"/>
        <end position="287"/>
    </location>
</feature>
<comment type="caution">
    <text evidence="2">The sequence shown here is derived from an EMBL/GenBank/DDBJ whole genome shotgun (WGS) entry which is preliminary data.</text>
</comment>
<sequence>MATTPLAAATPSPPPHIHTPPTPRLGFADSWEPFSPRKSSRIAAASANSKNASSSSSSRPAPAARTPSPSATTRRAVRQLRSPRLTKQASSSATHQPQHLDVASFSPAPTPRKKKTAPAAHFLSPEDALKSNKKTASSAAAAAASEYSRMGAGMLPTPAKTPSKKHHAASQNESNIAAIARNLFHHHHNDVDEVMSSPSKKPSTPSRKPRKYTGFSLESFAVVEDEEPITIFTDSQDRVPEADSSAENPFFGDGAAAGPSAPEPARRRSKRNHVSIPGEGKQTVEDATRREDGLVYVFRGKKIFRKFEDSANAQEEDILDGISSGKRMTRSTIKPRLLFPRDDSITETTPNGGTTDDEEAVTDIEDHNMQSDDEDVEEEEDVLEKPASTPADLVDGKTPNTPPHAPKFTPASPPITGRATRSGHKSAEEATPVKAAAAPKKRSPFDGWRQTKSSSSTVAGHKRPVDALGSASPAAGAKRSRV</sequence>
<evidence type="ECO:0000313" key="3">
    <source>
        <dbReference type="Proteomes" id="UP001642405"/>
    </source>
</evidence>
<proteinExistence type="predicted"/>
<organism evidence="2 3">
    <name type="scientific">Sporothrix curviconia</name>
    <dbReference type="NCBI Taxonomy" id="1260050"/>
    <lineage>
        <taxon>Eukaryota</taxon>
        <taxon>Fungi</taxon>
        <taxon>Dikarya</taxon>
        <taxon>Ascomycota</taxon>
        <taxon>Pezizomycotina</taxon>
        <taxon>Sordariomycetes</taxon>
        <taxon>Sordariomycetidae</taxon>
        <taxon>Ophiostomatales</taxon>
        <taxon>Ophiostomataceae</taxon>
        <taxon>Sporothrix</taxon>
    </lineage>
</organism>
<accession>A0ABP0C491</accession>